<keyword evidence="3" id="KW-1185">Reference proteome</keyword>
<dbReference type="AlphaFoldDB" id="A0A2M9R3J1"/>
<dbReference type="EMBL" id="NIPO01000001">
    <property type="protein sequence ID" value="PJR03434.1"/>
    <property type="molecule type" value="Genomic_DNA"/>
</dbReference>
<dbReference type="PANTHER" id="PTHR43798:SF33">
    <property type="entry name" value="HYDROLASE, PUTATIVE (AFU_ORTHOLOGUE AFUA_2G14860)-RELATED"/>
    <property type="match status" value="1"/>
</dbReference>
<evidence type="ECO:0000259" key="1">
    <source>
        <dbReference type="Pfam" id="PF00561"/>
    </source>
</evidence>
<dbReference type="OrthoDB" id="9785847at2"/>
<proteinExistence type="predicted"/>
<sequence length="279" mass="32582">MFKKIRYFLLTKSVGFGLNLLSLIQPKKSARIAYRLFSHPRKGKREVLPDFLADAQQNPINIDGKNVQIYEWKNEGEKVFLIHGWESNAYRWIGLIQFLRKKKYHIITIDAPAQGMSDGYELNPIMYSQAIDKVCQIYQPKYLIGHSFGGFTSLYYQSIYQNEQIAKMVIMGSPNKFEGLLKNYKNLLGLSNRSYRKFLEVFKTDFGIDITIYSAEEFITKIRQPILWIHDETDTVVTYSNAVEINKIYPEIQMFTTKNVGHSLYNQSVYVQIYQFVSV</sequence>
<gene>
    <name evidence="2" type="ORF">CDL10_02105</name>
</gene>
<dbReference type="InterPro" id="IPR000073">
    <property type="entry name" value="AB_hydrolase_1"/>
</dbReference>
<dbReference type="SUPFAM" id="SSF53474">
    <property type="entry name" value="alpha/beta-Hydrolases"/>
    <property type="match status" value="1"/>
</dbReference>
<dbReference type="InterPro" id="IPR029058">
    <property type="entry name" value="AB_hydrolase_fold"/>
</dbReference>
<dbReference type="Proteomes" id="UP000231960">
    <property type="component" value="Unassembled WGS sequence"/>
</dbReference>
<dbReference type="InterPro" id="IPR050266">
    <property type="entry name" value="AB_hydrolase_sf"/>
</dbReference>
<evidence type="ECO:0000313" key="3">
    <source>
        <dbReference type="Proteomes" id="UP000231960"/>
    </source>
</evidence>
<feature type="domain" description="AB hydrolase-1" evidence="1">
    <location>
        <begin position="79"/>
        <end position="202"/>
    </location>
</feature>
<dbReference type="GO" id="GO:0016020">
    <property type="term" value="C:membrane"/>
    <property type="evidence" value="ECO:0007669"/>
    <property type="project" value="TreeGrafter"/>
</dbReference>
<evidence type="ECO:0000313" key="2">
    <source>
        <dbReference type="EMBL" id="PJR03434.1"/>
    </source>
</evidence>
<reference evidence="2 3" key="1">
    <citation type="submission" date="2017-06" db="EMBL/GenBank/DDBJ databases">
        <title>Description of Avrilella dinanensis gen. nov. sp. nov.</title>
        <authorList>
            <person name="Leyer C."/>
            <person name="Sassi M."/>
            <person name="Minet J."/>
            <person name="Kayal S."/>
            <person name="Cattoir V."/>
        </authorList>
    </citation>
    <scope>NUCLEOTIDE SEQUENCE [LARGE SCALE GENOMIC DNA]</scope>
    <source>
        <strain evidence="2 3">UR159</strain>
    </source>
</reference>
<protein>
    <recommendedName>
        <fullName evidence="1">AB hydrolase-1 domain-containing protein</fullName>
    </recommendedName>
</protein>
<comment type="caution">
    <text evidence="2">The sequence shown here is derived from an EMBL/GenBank/DDBJ whole genome shotgun (WGS) entry which is preliminary data.</text>
</comment>
<organism evidence="2 3">
    <name type="scientific">Avrilella dinanensis</name>
    <dbReference type="NCBI Taxonomy" id="2008672"/>
    <lineage>
        <taxon>Bacteria</taxon>
        <taxon>Pseudomonadati</taxon>
        <taxon>Bacteroidota</taxon>
        <taxon>Flavobacteriia</taxon>
        <taxon>Flavobacteriales</taxon>
        <taxon>Flavobacteriaceae</taxon>
        <taxon>Avrilella</taxon>
    </lineage>
</organism>
<accession>A0A2M9R3J1</accession>
<name>A0A2M9R3J1_9FLAO</name>
<dbReference type="PANTHER" id="PTHR43798">
    <property type="entry name" value="MONOACYLGLYCEROL LIPASE"/>
    <property type="match status" value="1"/>
</dbReference>
<dbReference type="Gene3D" id="3.40.50.1820">
    <property type="entry name" value="alpha/beta hydrolase"/>
    <property type="match status" value="1"/>
</dbReference>
<dbReference type="Pfam" id="PF00561">
    <property type="entry name" value="Abhydrolase_1"/>
    <property type="match status" value="1"/>
</dbReference>
<dbReference type="RefSeq" id="WP_100677002.1">
    <property type="nucleotide sequence ID" value="NZ_NIPO01000001.1"/>
</dbReference>